<reference evidence="2 3" key="1">
    <citation type="journal article" date="2023" name="Mol. Biol. Evol.">
        <title>Genomics of Secondarily Temperate Adaptation in the Only Non-Antarctic Icefish.</title>
        <authorList>
            <person name="Rivera-Colon A.G."/>
            <person name="Rayamajhi N."/>
            <person name="Minhas B.F."/>
            <person name="Madrigal G."/>
            <person name="Bilyk K.T."/>
            <person name="Yoon V."/>
            <person name="Hune M."/>
            <person name="Gregory S."/>
            <person name="Cheng C.H.C."/>
            <person name="Catchen J.M."/>
        </authorList>
    </citation>
    <scope>NUCLEOTIDE SEQUENCE [LARGE SCALE GENOMIC DNA]</scope>
    <source>
        <strain evidence="2">JC2023a</strain>
    </source>
</reference>
<name>A0AAN8BVA8_9TELE</name>
<feature type="region of interest" description="Disordered" evidence="1">
    <location>
        <begin position="33"/>
        <end position="55"/>
    </location>
</feature>
<dbReference type="EMBL" id="JAULUE010002055">
    <property type="protein sequence ID" value="KAK5892105.1"/>
    <property type="molecule type" value="Genomic_DNA"/>
</dbReference>
<comment type="caution">
    <text evidence="2">The sequence shown here is derived from an EMBL/GenBank/DDBJ whole genome shotgun (WGS) entry which is preliminary data.</text>
</comment>
<sequence length="68" mass="7767">MHYSYWSSRRHLAALSRICPTCPTCLQEAPPPQLLPRHSLTGAPPPQHNNLDTLRMSCSNKPAFYHLR</sequence>
<gene>
    <name evidence="2" type="ORF">CesoFtcFv8_012519</name>
</gene>
<dbReference type="Proteomes" id="UP001335648">
    <property type="component" value="Unassembled WGS sequence"/>
</dbReference>
<evidence type="ECO:0000256" key="1">
    <source>
        <dbReference type="SAM" id="MobiDB-lite"/>
    </source>
</evidence>
<keyword evidence="3" id="KW-1185">Reference proteome</keyword>
<protein>
    <submittedName>
        <fullName evidence="2">Uncharacterized protein</fullName>
    </submittedName>
</protein>
<organism evidence="2 3">
    <name type="scientific">Champsocephalus esox</name>
    <name type="common">pike icefish</name>
    <dbReference type="NCBI Taxonomy" id="159716"/>
    <lineage>
        <taxon>Eukaryota</taxon>
        <taxon>Metazoa</taxon>
        <taxon>Chordata</taxon>
        <taxon>Craniata</taxon>
        <taxon>Vertebrata</taxon>
        <taxon>Euteleostomi</taxon>
        <taxon>Actinopterygii</taxon>
        <taxon>Neopterygii</taxon>
        <taxon>Teleostei</taxon>
        <taxon>Neoteleostei</taxon>
        <taxon>Acanthomorphata</taxon>
        <taxon>Eupercaria</taxon>
        <taxon>Perciformes</taxon>
        <taxon>Notothenioidei</taxon>
        <taxon>Channichthyidae</taxon>
        <taxon>Champsocephalus</taxon>
    </lineage>
</organism>
<proteinExistence type="predicted"/>
<dbReference type="AlphaFoldDB" id="A0AAN8BVA8"/>
<evidence type="ECO:0000313" key="3">
    <source>
        <dbReference type="Proteomes" id="UP001335648"/>
    </source>
</evidence>
<accession>A0AAN8BVA8</accession>
<evidence type="ECO:0000313" key="2">
    <source>
        <dbReference type="EMBL" id="KAK5892105.1"/>
    </source>
</evidence>